<dbReference type="AlphaFoldDB" id="A0A934NGD8"/>
<dbReference type="GO" id="GO:0016747">
    <property type="term" value="F:acyltransferase activity, transferring groups other than amino-acyl groups"/>
    <property type="evidence" value="ECO:0007669"/>
    <property type="project" value="InterPro"/>
</dbReference>
<gene>
    <name evidence="2" type="ORF">JF887_10525</name>
</gene>
<reference evidence="2 3" key="1">
    <citation type="submission" date="2020-10" db="EMBL/GenBank/DDBJ databases">
        <title>Ca. Dormibacterota MAGs.</title>
        <authorList>
            <person name="Montgomery K."/>
        </authorList>
    </citation>
    <scope>NUCLEOTIDE SEQUENCE [LARGE SCALE GENOMIC DNA]</scope>
    <source>
        <strain evidence="2">Mitchell_Peninsula_5</strain>
    </source>
</reference>
<accession>A0A934NGD8</accession>
<dbReference type="PANTHER" id="PTHR39173">
    <property type="entry name" value="ACETYLTRANSFERASE"/>
    <property type="match status" value="1"/>
</dbReference>
<evidence type="ECO:0000259" key="1">
    <source>
        <dbReference type="PROSITE" id="PS51186"/>
    </source>
</evidence>
<dbReference type="Pfam" id="PF13302">
    <property type="entry name" value="Acetyltransf_3"/>
    <property type="match status" value="1"/>
</dbReference>
<name>A0A934NGD8_9BACT</name>
<dbReference type="EMBL" id="JAEKNN010000052">
    <property type="protein sequence ID" value="MBJ7609845.1"/>
    <property type="molecule type" value="Genomic_DNA"/>
</dbReference>
<dbReference type="PANTHER" id="PTHR39173:SF1">
    <property type="entry name" value="ACETYLTRANSFERASE"/>
    <property type="match status" value="1"/>
</dbReference>
<dbReference type="PROSITE" id="PS51186">
    <property type="entry name" value="GNAT"/>
    <property type="match status" value="1"/>
</dbReference>
<sequence>MAQLSRPTARVRKSFLAAMQEFAAEGRGGSGDNSMVGRELRELVQLWSSPEGFAEYVDSNRAAALEDTPRPDGWVPHTTWWLLEGDEYLGRVAVRHRLNDHLRELGGHIGYDVRRSARRRGHATAMLRDVLPEAFALGIDPALITCDTDNEASRRVITSNGGVLDDQRNGKLRYWVPTAPTVR</sequence>
<dbReference type="InterPro" id="IPR000182">
    <property type="entry name" value="GNAT_dom"/>
</dbReference>
<dbReference type="SUPFAM" id="SSF55729">
    <property type="entry name" value="Acyl-CoA N-acyltransferases (Nat)"/>
    <property type="match status" value="1"/>
</dbReference>
<feature type="domain" description="N-acetyltransferase" evidence="1">
    <location>
        <begin position="35"/>
        <end position="180"/>
    </location>
</feature>
<protein>
    <submittedName>
        <fullName evidence="2">GNAT family N-acetyltransferase</fullName>
    </submittedName>
</protein>
<dbReference type="Proteomes" id="UP000614410">
    <property type="component" value="Unassembled WGS sequence"/>
</dbReference>
<dbReference type="Gene3D" id="3.40.630.30">
    <property type="match status" value="1"/>
</dbReference>
<dbReference type="InterPro" id="IPR016181">
    <property type="entry name" value="Acyl_CoA_acyltransferase"/>
</dbReference>
<comment type="caution">
    <text evidence="2">The sequence shown here is derived from an EMBL/GenBank/DDBJ whole genome shotgun (WGS) entry which is preliminary data.</text>
</comment>
<evidence type="ECO:0000313" key="3">
    <source>
        <dbReference type="Proteomes" id="UP000614410"/>
    </source>
</evidence>
<organism evidence="2 3">
    <name type="scientific">Candidatus Amunia macphersoniae</name>
    <dbReference type="NCBI Taxonomy" id="3127014"/>
    <lineage>
        <taxon>Bacteria</taxon>
        <taxon>Bacillati</taxon>
        <taxon>Candidatus Dormiibacterota</taxon>
        <taxon>Candidatus Dormibacteria</taxon>
        <taxon>Candidatus Aeolococcales</taxon>
        <taxon>Candidatus Aeolococcaceae</taxon>
        <taxon>Candidatus Amunia</taxon>
    </lineage>
</organism>
<proteinExistence type="predicted"/>
<evidence type="ECO:0000313" key="2">
    <source>
        <dbReference type="EMBL" id="MBJ7609845.1"/>
    </source>
</evidence>